<sequence length="104" mass="11989">MPEDWTPDPVIGPTADMIARWPPGSIERELEKFRNYWIAKSGKDAIKANWQRTWINWLISADERIGRNGYSRQDRPANDISDPMVRTVLARQAERGRGHGAEPF</sequence>
<evidence type="ECO:0000313" key="3">
    <source>
        <dbReference type="Proteomes" id="UP000502611"/>
    </source>
</evidence>
<reference evidence="2 3" key="1">
    <citation type="submission" date="2020-04" db="EMBL/GenBank/DDBJ databases">
        <title>The Whole Genome Analysis of High salt-tolerant Sphingobium yanoikuyae YC-XJ2 with Aryl organophosphorus flame retardants (aryl-OPFRs)-degrading capacity and characteristics of Related phosphotriesterase.</title>
        <authorList>
            <person name="Li X."/>
        </authorList>
    </citation>
    <scope>NUCLEOTIDE SEQUENCE [LARGE SCALE GENOMIC DNA]</scope>
    <source>
        <strain evidence="2 3">YC-XJ2</strain>
    </source>
</reference>
<gene>
    <name evidence="2" type="ORF">HH800_01000</name>
</gene>
<dbReference type="InterPro" id="IPR040480">
    <property type="entry name" value="DnaT_DNA_bind"/>
</dbReference>
<dbReference type="EMBL" id="CP053021">
    <property type="protein sequence ID" value="QJR00897.1"/>
    <property type="molecule type" value="Genomic_DNA"/>
</dbReference>
<dbReference type="Proteomes" id="UP000502611">
    <property type="component" value="Chromosome"/>
</dbReference>
<evidence type="ECO:0000259" key="1">
    <source>
        <dbReference type="Pfam" id="PF17948"/>
    </source>
</evidence>
<protein>
    <recommendedName>
        <fullName evidence="1">DnaT DNA-binding domain-containing protein</fullName>
    </recommendedName>
</protein>
<name>A0A6M4G5C3_SPHYA</name>
<dbReference type="Pfam" id="PF17948">
    <property type="entry name" value="DnaT"/>
    <property type="match status" value="1"/>
</dbReference>
<accession>A0A6M4G5C3</accession>
<dbReference type="AlphaFoldDB" id="A0A6M4G5C3"/>
<organism evidence="2 3">
    <name type="scientific">Sphingobium yanoikuyae</name>
    <name type="common">Sphingomonas yanoikuyae</name>
    <dbReference type="NCBI Taxonomy" id="13690"/>
    <lineage>
        <taxon>Bacteria</taxon>
        <taxon>Pseudomonadati</taxon>
        <taxon>Pseudomonadota</taxon>
        <taxon>Alphaproteobacteria</taxon>
        <taxon>Sphingomonadales</taxon>
        <taxon>Sphingomonadaceae</taxon>
        <taxon>Sphingobium</taxon>
    </lineage>
</organism>
<dbReference type="Gene3D" id="1.10.8.1180">
    <property type="match status" value="1"/>
</dbReference>
<proteinExistence type="predicted"/>
<feature type="domain" description="DnaT DNA-binding" evidence="1">
    <location>
        <begin position="1"/>
        <end position="60"/>
    </location>
</feature>
<evidence type="ECO:0000313" key="2">
    <source>
        <dbReference type="EMBL" id="QJR00897.1"/>
    </source>
</evidence>